<name>A0A3M5E1W5_PSEAI</name>
<dbReference type="AlphaFoldDB" id="A0A3M5E1W5"/>
<evidence type="ECO:0000259" key="1">
    <source>
        <dbReference type="Pfam" id="PF05076"/>
    </source>
</evidence>
<evidence type="ECO:0000313" key="3">
    <source>
        <dbReference type="Proteomes" id="UP000270834"/>
    </source>
</evidence>
<comment type="caution">
    <text evidence="2">The sequence shown here is derived from an EMBL/GenBank/DDBJ whole genome shotgun (WGS) entry which is preliminary data.</text>
</comment>
<dbReference type="EMBL" id="RBSQ01000565">
    <property type="protein sequence ID" value="RMS55557.1"/>
    <property type="molecule type" value="Genomic_DNA"/>
</dbReference>
<gene>
    <name evidence="2" type="ORF">ALP65_01174</name>
</gene>
<organism evidence="2 3">
    <name type="scientific">Pseudomonas aeruginosa</name>
    <dbReference type="NCBI Taxonomy" id="287"/>
    <lineage>
        <taxon>Bacteria</taxon>
        <taxon>Pseudomonadati</taxon>
        <taxon>Pseudomonadota</taxon>
        <taxon>Gammaproteobacteria</taxon>
        <taxon>Pseudomonadales</taxon>
        <taxon>Pseudomonadaceae</taxon>
        <taxon>Pseudomonas</taxon>
    </lineage>
</organism>
<dbReference type="Pfam" id="PF05076">
    <property type="entry name" value="SUFU"/>
    <property type="match status" value="1"/>
</dbReference>
<dbReference type="InterPro" id="IPR020941">
    <property type="entry name" value="SUFU-like_domain"/>
</dbReference>
<feature type="domain" description="Suppressor of fused-like" evidence="1">
    <location>
        <begin position="37"/>
        <end position="196"/>
    </location>
</feature>
<dbReference type="Proteomes" id="UP000270834">
    <property type="component" value="Unassembled WGS sequence"/>
</dbReference>
<evidence type="ECO:0000313" key="2">
    <source>
        <dbReference type="EMBL" id="RMS55557.1"/>
    </source>
</evidence>
<proteinExistence type="predicted"/>
<dbReference type="RefSeq" id="WP_019396962.1">
    <property type="nucleotide sequence ID" value="NZ_CP090649.1"/>
</dbReference>
<protein>
    <recommendedName>
        <fullName evidence="1">Suppressor of fused-like domain-containing protein</fullName>
    </recommendedName>
</protein>
<reference evidence="2 3" key="1">
    <citation type="submission" date="2018-08" db="EMBL/GenBank/DDBJ databases">
        <title>Recombination of ecologically and evolutionarily significant loci maintains genetic cohesion in the Pseudomonas syringae species complex.</title>
        <authorList>
            <person name="Dillon M."/>
            <person name="Thakur S."/>
            <person name="Almeida R.N.D."/>
            <person name="Weir B.S."/>
            <person name="Guttman D.S."/>
        </authorList>
    </citation>
    <scope>NUCLEOTIDE SEQUENCE [LARGE SCALE GENOMIC DNA]</scope>
    <source>
        <strain evidence="2 3">ICMP 7846</strain>
    </source>
</reference>
<sequence>MSDYIETLRSKYDAHFGSEPSTVFPGHEYWDDSAGVPAIDVFVYRKEDTGRPHDVLITAGMSRQPMNFLPTYEGERWASELIWYFDEADRHDLQTTQWLAGLPFYDRFVLGFGHTVHFGMPIFEGGHLRHFLLLNTLVKIDARLFDDFHAAAHPVDLLWVVPLSEREYRLKREQGIDGLMPVFAENAHSVTVDKQRGCYLGGEGA</sequence>
<accession>A0A3M5E1W5</accession>